<protein>
    <submittedName>
        <fullName evidence="2">Membrane protein AbrB duplication</fullName>
    </submittedName>
</protein>
<sequence length="354" mass="38635">MGILQTLIFIMLAITGAFIGYKLRIPMGAVLGAMLFVGTGKAFSLLHLESSDPFSFIVQVSLGLMIGLSFTRLSKQQFSQVRNSLIFVIVSVVTMTILTGYIVSFFPFVTRSVAILSSAPGGMVEMATMAEALDLEAPAVVFLHFIRLLIVMLVFPQIIKYFFKTIPVSDRPGLDLTMGQPPLEKKDEKTKEIMRKYTILVIAALTGAFVGFLTGFPIGALLGSLITVVVINLKTGRYRSLPITVKRGIQTLIGGSIGLNFSKETFLILPKLIAPALVITIMTIVFALIFASLLSKFLKVDYLTAVCGLAPAGMSEMVLIAEHYQVNIPTVVTMHLFRIITIVTLIPVIVYSLF</sequence>
<dbReference type="PANTHER" id="PTHR38457">
    <property type="entry name" value="REGULATOR ABRB-RELATED"/>
    <property type="match status" value="1"/>
</dbReference>
<dbReference type="STRING" id="930128.SAMN05192532_102262"/>
<dbReference type="GO" id="GO:0016020">
    <property type="term" value="C:membrane"/>
    <property type="evidence" value="ECO:0007669"/>
    <property type="project" value="InterPro"/>
</dbReference>
<feature type="transmembrane region" description="Helical" evidence="1">
    <location>
        <begin position="333"/>
        <end position="353"/>
    </location>
</feature>
<organism evidence="2 3">
    <name type="scientific">Alteribacillus iranensis</name>
    <dbReference type="NCBI Taxonomy" id="930128"/>
    <lineage>
        <taxon>Bacteria</taxon>
        <taxon>Bacillati</taxon>
        <taxon>Bacillota</taxon>
        <taxon>Bacilli</taxon>
        <taxon>Bacillales</taxon>
        <taxon>Bacillaceae</taxon>
        <taxon>Alteribacillus</taxon>
    </lineage>
</organism>
<dbReference type="InterPro" id="IPR017516">
    <property type="entry name" value="AbrB_dup"/>
</dbReference>
<dbReference type="RefSeq" id="WP_091658584.1">
    <property type="nucleotide sequence ID" value="NZ_FONT01000002.1"/>
</dbReference>
<accession>A0A1I2BFD8</accession>
<keyword evidence="3" id="KW-1185">Reference proteome</keyword>
<reference evidence="2 3" key="1">
    <citation type="submission" date="2016-10" db="EMBL/GenBank/DDBJ databases">
        <authorList>
            <person name="de Groot N.N."/>
        </authorList>
    </citation>
    <scope>NUCLEOTIDE SEQUENCE [LARGE SCALE GENOMIC DNA]</scope>
    <source>
        <strain evidence="2 3">DSM 23995</strain>
    </source>
</reference>
<evidence type="ECO:0000313" key="3">
    <source>
        <dbReference type="Proteomes" id="UP000199516"/>
    </source>
</evidence>
<evidence type="ECO:0000313" key="2">
    <source>
        <dbReference type="EMBL" id="SFE54598.1"/>
    </source>
</evidence>
<keyword evidence="1" id="KW-1133">Transmembrane helix</keyword>
<dbReference type="Pfam" id="PF05145">
    <property type="entry name" value="AbrB"/>
    <property type="match status" value="2"/>
</dbReference>
<feature type="transmembrane region" description="Helical" evidence="1">
    <location>
        <begin position="54"/>
        <end position="73"/>
    </location>
</feature>
<feature type="transmembrane region" description="Helical" evidence="1">
    <location>
        <begin position="30"/>
        <end position="48"/>
    </location>
</feature>
<keyword evidence="1" id="KW-0472">Membrane</keyword>
<dbReference type="AlphaFoldDB" id="A0A1I2BFD8"/>
<feature type="transmembrane region" description="Helical" evidence="1">
    <location>
        <begin position="302"/>
        <end position="321"/>
    </location>
</feature>
<feature type="transmembrane region" description="Helical" evidence="1">
    <location>
        <begin position="272"/>
        <end position="295"/>
    </location>
</feature>
<dbReference type="InterPro" id="IPR007820">
    <property type="entry name" value="AbrB_fam"/>
</dbReference>
<feature type="transmembrane region" description="Helical" evidence="1">
    <location>
        <begin position="199"/>
        <end position="231"/>
    </location>
</feature>
<keyword evidence="1" id="KW-0812">Transmembrane</keyword>
<feature type="transmembrane region" description="Helical" evidence="1">
    <location>
        <begin position="85"/>
        <end position="109"/>
    </location>
</feature>
<proteinExistence type="predicted"/>
<name>A0A1I2BFD8_9BACI</name>
<gene>
    <name evidence="2" type="ORF">SAMN05192532_102262</name>
</gene>
<feature type="transmembrane region" description="Helical" evidence="1">
    <location>
        <begin position="139"/>
        <end position="163"/>
    </location>
</feature>
<dbReference type="OrthoDB" id="5460360at2"/>
<feature type="transmembrane region" description="Helical" evidence="1">
    <location>
        <begin position="6"/>
        <end position="23"/>
    </location>
</feature>
<dbReference type="GO" id="GO:0010468">
    <property type="term" value="P:regulation of gene expression"/>
    <property type="evidence" value="ECO:0007669"/>
    <property type="project" value="InterPro"/>
</dbReference>
<dbReference type="Proteomes" id="UP000199516">
    <property type="component" value="Unassembled WGS sequence"/>
</dbReference>
<dbReference type="PANTHER" id="PTHR38457:SF1">
    <property type="entry name" value="REGULATOR ABRB-RELATED"/>
    <property type="match status" value="1"/>
</dbReference>
<dbReference type="EMBL" id="FONT01000002">
    <property type="protein sequence ID" value="SFE54598.1"/>
    <property type="molecule type" value="Genomic_DNA"/>
</dbReference>
<evidence type="ECO:0000256" key="1">
    <source>
        <dbReference type="SAM" id="Phobius"/>
    </source>
</evidence>
<dbReference type="NCBIfam" id="TIGR03082">
    <property type="entry name" value="Gneg_AbrB_dup"/>
    <property type="match status" value="2"/>
</dbReference>